<keyword evidence="2" id="KW-1185">Reference proteome</keyword>
<dbReference type="OrthoDB" id="2284173at2"/>
<proteinExistence type="predicted"/>
<protein>
    <submittedName>
        <fullName evidence="1">Uncharacterized protein</fullName>
    </submittedName>
</protein>
<dbReference type="RefSeq" id="WP_119973604.1">
    <property type="nucleotide sequence ID" value="NZ_CP032416.1"/>
</dbReference>
<dbReference type="KEGG" id="cfer:D4Z93_11270"/>
<sequence>MSNLNIEVKIDGEIYTDAQLAQYEYQRALHVLHELKALGADVRDSGRKLSHEDINWLEPEKVKQISLDIRNSLGEQGTLNLFKDAEADAECRWKEYIKDYDPTQSHIGVTEIHVTGITIPEVLPVVGGGKGERFALEIMPEHYIVKGNIVAGEQQRGMEAFGMFGEPTFITGTASKDIPEGLPIEKDPSYPKSMFGETLLKSDGTNIHIGAFHQFRPEQGGFSMKSTFFCPGRAPKAIADGHKIHFALELTNSMKIAYSLKQEEIK</sequence>
<dbReference type="Proteomes" id="UP000266301">
    <property type="component" value="Chromosome"/>
</dbReference>
<reference evidence="1 2" key="1">
    <citation type="journal article" date="2019" name="Int. J. Syst. Evol. Microbiol.">
        <title>Clostridium fermenticellae sp. nov., isolated from the mud in a fermentation cellar for the production of the Chinese liquor, baijiu.</title>
        <authorList>
            <person name="Xu P.X."/>
            <person name="Chai L.J."/>
            <person name="Qiu T."/>
            <person name="Zhang X.J."/>
            <person name="Lu Z.M."/>
            <person name="Xiao C."/>
            <person name="Wang S.T."/>
            <person name="Shen C.H."/>
            <person name="Shi J.S."/>
            <person name="Xu Z.H."/>
        </authorList>
    </citation>
    <scope>NUCLEOTIDE SEQUENCE [LARGE SCALE GENOMIC DNA]</scope>
    <source>
        <strain evidence="1 2">JN500901</strain>
    </source>
</reference>
<evidence type="ECO:0000313" key="1">
    <source>
        <dbReference type="EMBL" id="AYD41072.1"/>
    </source>
</evidence>
<dbReference type="EMBL" id="CP032416">
    <property type="protein sequence ID" value="AYD41072.1"/>
    <property type="molecule type" value="Genomic_DNA"/>
</dbReference>
<evidence type="ECO:0000313" key="2">
    <source>
        <dbReference type="Proteomes" id="UP000266301"/>
    </source>
</evidence>
<organism evidence="1 2">
    <name type="scientific">Clostridium fermenticellae</name>
    <dbReference type="NCBI Taxonomy" id="2068654"/>
    <lineage>
        <taxon>Bacteria</taxon>
        <taxon>Bacillati</taxon>
        <taxon>Bacillota</taxon>
        <taxon>Clostridia</taxon>
        <taxon>Eubacteriales</taxon>
        <taxon>Clostridiaceae</taxon>
        <taxon>Clostridium</taxon>
    </lineage>
</organism>
<gene>
    <name evidence="1" type="ORF">D4Z93_11270</name>
</gene>
<accession>A0A386H5T3</accession>
<dbReference type="AlphaFoldDB" id="A0A386H5T3"/>
<name>A0A386H5T3_9CLOT</name>